<dbReference type="Pfam" id="PF14520">
    <property type="entry name" value="HHH_5"/>
    <property type="match status" value="1"/>
</dbReference>
<dbReference type="NCBIfam" id="NF006375">
    <property type="entry name" value="PRK08609.1"/>
    <property type="match status" value="1"/>
</dbReference>
<dbReference type="InterPro" id="IPR047967">
    <property type="entry name" value="PolX_PHP"/>
</dbReference>
<dbReference type="InterPro" id="IPR004013">
    <property type="entry name" value="PHP_dom"/>
</dbReference>
<dbReference type="GO" id="GO:0042578">
    <property type="term" value="F:phosphoric ester hydrolase activity"/>
    <property type="evidence" value="ECO:0007669"/>
    <property type="project" value="TreeGrafter"/>
</dbReference>
<organism evidence="3 4">
    <name type="scientific">Heliorestis acidaminivorans</name>
    <dbReference type="NCBI Taxonomy" id="553427"/>
    <lineage>
        <taxon>Bacteria</taxon>
        <taxon>Bacillati</taxon>
        <taxon>Bacillota</taxon>
        <taxon>Clostridia</taxon>
        <taxon>Eubacteriales</taxon>
        <taxon>Heliobacteriaceae</taxon>
        <taxon>Heliorestis</taxon>
    </lineage>
</organism>
<dbReference type="SUPFAM" id="SSF158702">
    <property type="entry name" value="Sec63 N-terminal domain-like"/>
    <property type="match status" value="1"/>
</dbReference>
<protein>
    <submittedName>
        <fullName evidence="3">DNA polymerase/3'-5' exonuclease PolX</fullName>
    </submittedName>
</protein>
<dbReference type="InterPro" id="IPR037160">
    <property type="entry name" value="DNA_Pol_thumb_sf"/>
</dbReference>
<keyword evidence="3" id="KW-0378">Hydrolase</keyword>
<dbReference type="CDD" id="cd07436">
    <property type="entry name" value="PHP_PolX"/>
    <property type="match status" value="1"/>
</dbReference>
<dbReference type="SUPFAM" id="SSF81301">
    <property type="entry name" value="Nucleotidyltransferase"/>
    <property type="match status" value="1"/>
</dbReference>
<dbReference type="PIRSF" id="PIRSF005047">
    <property type="entry name" value="UCP005047_YshC"/>
    <property type="match status" value="1"/>
</dbReference>
<comment type="caution">
    <text evidence="3">The sequence shown here is derived from an EMBL/GenBank/DDBJ whole genome shotgun (WGS) entry which is preliminary data.</text>
</comment>
<dbReference type="GO" id="GO:0003677">
    <property type="term" value="F:DNA binding"/>
    <property type="evidence" value="ECO:0007669"/>
    <property type="project" value="InterPro"/>
</dbReference>
<dbReference type="Proteomes" id="UP000468766">
    <property type="component" value="Unassembled WGS sequence"/>
</dbReference>
<dbReference type="InterPro" id="IPR016195">
    <property type="entry name" value="Pol/histidinol_Pase-like"/>
</dbReference>
<sequence>MHNQEIAWALSEIADLMDIIGENSFKVRAFRQGALIVESIESPVTKLVARNQLSKIRGIGKGLCAEIESLVHYEKSQLLEKLRNEVPPGLLEILDLPNVGISSVRTFFKAGITTIEELEEMAKARKIRQLPGQGPKTELAILRGIEMIRRRSGKFPIGIAKSAAESFVHFLKNLPEVNRVELTGDLRRHEEMVQEIYILCTAEEESALLELLKKHPSATHILDEGAGYLRFRLTFGIPMHIEVTSEAEFIPRWVETTGTEAHWQALQDLRREQASHYNNPWQSYQTTEEAEENYYESLQLPWIAPELRDSGQEVEKAKQGKLPKLIKEQDIRGDLHIHTKWSDGVSSLEEMVMACQSRGYEYMAITDHSQSLHIARGLSEEQLLKQKKAIESLNKNSADFTVFSGVEMDILTDGRLDYPDEFIQEMDLVIASVHTSLRQERHKIHNRIEQALKNPHVDILAHPTGRLLGSRDPYDVDIDWLFDLAAKTGTVLEINASPERLDLSANLVKQAKERDILIAINTDAHDRARLGDIQYGINNARKAGLEKEDVLNCYSLKEVQKILNKPKSKRNSRS</sequence>
<dbReference type="Gene3D" id="3.30.460.10">
    <property type="entry name" value="Beta Polymerase, domain 2"/>
    <property type="match status" value="1"/>
</dbReference>
<dbReference type="GO" id="GO:0008270">
    <property type="term" value="F:zinc ion binding"/>
    <property type="evidence" value="ECO:0007669"/>
    <property type="project" value="TreeGrafter"/>
</dbReference>
<proteinExistence type="predicted"/>
<evidence type="ECO:0000313" key="4">
    <source>
        <dbReference type="Proteomes" id="UP000468766"/>
    </source>
</evidence>
<dbReference type="AlphaFoldDB" id="A0A6I0F366"/>
<dbReference type="InterPro" id="IPR043519">
    <property type="entry name" value="NT_sf"/>
</dbReference>
<dbReference type="Gene3D" id="3.20.20.140">
    <property type="entry name" value="Metal-dependent hydrolases"/>
    <property type="match status" value="1"/>
</dbReference>
<dbReference type="Gene3D" id="1.10.150.110">
    <property type="entry name" value="DNA polymerase beta, N-terminal domain-like"/>
    <property type="match status" value="1"/>
</dbReference>
<dbReference type="OrthoDB" id="9808747at2"/>
<evidence type="ECO:0000259" key="2">
    <source>
        <dbReference type="SMART" id="SM00483"/>
    </source>
</evidence>
<gene>
    <name evidence="3" type="primary">polX</name>
    <name evidence="3" type="ORF">F9B85_12290</name>
</gene>
<dbReference type="PANTHER" id="PTHR36928">
    <property type="entry name" value="PHOSPHATASE YCDX-RELATED"/>
    <property type="match status" value="1"/>
</dbReference>
<dbReference type="InterPro" id="IPR010996">
    <property type="entry name" value="HHH_MUS81"/>
</dbReference>
<dbReference type="GO" id="GO:0004527">
    <property type="term" value="F:exonuclease activity"/>
    <property type="evidence" value="ECO:0007669"/>
    <property type="project" value="UniProtKB-KW"/>
</dbReference>
<dbReference type="SMART" id="SM00483">
    <property type="entry name" value="POLXc"/>
    <property type="match status" value="1"/>
</dbReference>
<dbReference type="SUPFAM" id="SSF89550">
    <property type="entry name" value="PHP domain-like"/>
    <property type="match status" value="1"/>
</dbReference>
<dbReference type="Pfam" id="PF02811">
    <property type="entry name" value="PHP"/>
    <property type="match status" value="1"/>
</dbReference>
<dbReference type="Gene3D" id="3.30.210.10">
    <property type="entry name" value="DNA polymerase, thumb domain"/>
    <property type="match status" value="1"/>
</dbReference>
<dbReference type="FunFam" id="3.20.20.140:FF:000047">
    <property type="entry name" value="PHP domain-containing protein"/>
    <property type="match status" value="1"/>
</dbReference>
<feature type="domain" description="Polymerase/histidinol phosphatase N-terminal" evidence="1">
    <location>
        <begin position="333"/>
        <end position="412"/>
    </location>
</feature>
<dbReference type="InterPro" id="IPR050243">
    <property type="entry name" value="PHP_phosphatase"/>
</dbReference>
<dbReference type="SUPFAM" id="SSF47802">
    <property type="entry name" value="DNA polymerase beta, N-terminal domain-like"/>
    <property type="match status" value="1"/>
</dbReference>
<dbReference type="PANTHER" id="PTHR36928:SF1">
    <property type="entry name" value="PHOSPHATASE YCDX-RELATED"/>
    <property type="match status" value="1"/>
</dbReference>
<evidence type="ECO:0000313" key="3">
    <source>
        <dbReference type="EMBL" id="KAB2951574.1"/>
    </source>
</evidence>
<dbReference type="Pfam" id="PF14716">
    <property type="entry name" value="HHH_8"/>
    <property type="match status" value="1"/>
</dbReference>
<dbReference type="InterPro" id="IPR022311">
    <property type="entry name" value="PolX-like"/>
</dbReference>
<dbReference type="SMART" id="SM00481">
    <property type="entry name" value="POLIIIAc"/>
    <property type="match status" value="1"/>
</dbReference>
<keyword evidence="4" id="KW-1185">Reference proteome</keyword>
<dbReference type="RefSeq" id="WP_151621366.1">
    <property type="nucleotide sequence ID" value="NZ_WBXO01000011.1"/>
</dbReference>
<keyword evidence="3" id="KW-0540">Nuclease</keyword>
<dbReference type="GO" id="GO:0005829">
    <property type="term" value="C:cytosol"/>
    <property type="evidence" value="ECO:0007669"/>
    <property type="project" value="TreeGrafter"/>
</dbReference>
<evidence type="ECO:0000259" key="1">
    <source>
        <dbReference type="SMART" id="SM00481"/>
    </source>
</evidence>
<dbReference type="Gene3D" id="1.10.150.20">
    <property type="entry name" value="5' to 3' exonuclease, C-terminal subdomain"/>
    <property type="match status" value="1"/>
</dbReference>
<dbReference type="InterPro" id="IPR002054">
    <property type="entry name" value="DNA-dir_DNA_pol_X"/>
</dbReference>
<dbReference type="InterPro" id="IPR003141">
    <property type="entry name" value="Pol/His_phosphatase_N"/>
</dbReference>
<name>A0A6I0F366_9FIRM</name>
<accession>A0A6I0F366</accession>
<reference evidence="3 4" key="1">
    <citation type="submission" date="2019-10" db="EMBL/GenBank/DDBJ databases">
        <title>Whole-genome sequence of the extremophile Heliorestis acidaminivorans DSM 24790.</title>
        <authorList>
            <person name="Kyndt J.A."/>
            <person name="Meyer T.E."/>
        </authorList>
    </citation>
    <scope>NUCLEOTIDE SEQUENCE [LARGE SCALE GENOMIC DNA]</scope>
    <source>
        <strain evidence="3 4">DSM 24790</strain>
    </source>
</reference>
<dbReference type="InterPro" id="IPR027421">
    <property type="entry name" value="DNA_pol_lamdba_lyase_dom_sf"/>
</dbReference>
<keyword evidence="3" id="KW-0269">Exonuclease</keyword>
<feature type="domain" description="DNA-directed DNA polymerase X" evidence="2">
    <location>
        <begin position="1"/>
        <end position="309"/>
    </location>
</feature>
<dbReference type="EMBL" id="WBXO01000011">
    <property type="protein sequence ID" value="KAB2951574.1"/>
    <property type="molecule type" value="Genomic_DNA"/>
</dbReference>
<dbReference type="GO" id="GO:0003887">
    <property type="term" value="F:DNA-directed DNA polymerase activity"/>
    <property type="evidence" value="ECO:0007669"/>
    <property type="project" value="InterPro"/>
</dbReference>